<name>A0A427YWQ3_9TREE</name>
<keyword evidence="3" id="KW-1185">Reference proteome</keyword>
<dbReference type="SUPFAM" id="SSF51905">
    <property type="entry name" value="FAD/NAD(P)-binding domain"/>
    <property type="match status" value="1"/>
</dbReference>
<reference evidence="2 3" key="1">
    <citation type="submission" date="2018-11" db="EMBL/GenBank/DDBJ databases">
        <title>Genome sequence of Saitozyma podzolica DSM 27192.</title>
        <authorList>
            <person name="Aliyu H."/>
            <person name="Gorte O."/>
            <person name="Ochsenreither K."/>
        </authorList>
    </citation>
    <scope>NUCLEOTIDE SEQUENCE [LARGE SCALE GENOMIC DNA]</scope>
    <source>
        <strain evidence="2 3">DSM 27192</strain>
    </source>
</reference>
<dbReference type="STRING" id="1890683.A0A427YWQ3"/>
<evidence type="ECO:0000313" key="2">
    <source>
        <dbReference type="EMBL" id="RSH95532.1"/>
    </source>
</evidence>
<feature type="domain" description="FAD dependent oxidoreductase" evidence="1">
    <location>
        <begin position="39"/>
        <end position="438"/>
    </location>
</feature>
<dbReference type="PANTHER" id="PTHR13847:SF260">
    <property type="entry name" value="FAD DEPENDENT OXIDOREDUCTASE DOMAIN-CONTAINING PROTEIN"/>
    <property type="match status" value="1"/>
</dbReference>
<evidence type="ECO:0000313" key="3">
    <source>
        <dbReference type="Proteomes" id="UP000279259"/>
    </source>
</evidence>
<proteinExistence type="predicted"/>
<dbReference type="InterPro" id="IPR006076">
    <property type="entry name" value="FAD-dep_OxRdtase"/>
</dbReference>
<gene>
    <name evidence="2" type="ORF">EHS25_000624</name>
</gene>
<dbReference type="Gene3D" id="3.30.9.10">
    <property type="entry name" value="D-Amino Acid Oxidase, subunit A, domain 2"/>
    <property type="match status" value="1"/>
</dbReference>
<dbReference type="EMBL" id="RSCD01000001">
    <property type="protein sequence ID" value="RSH95532.1"/>
    <property type="molecule type" value="Genomic_DNA"/>
</dbReference>
<dbReference type="PANTHER" id="PTHR13847">
    <property type="entry name" value="SARCOSINE DEHYDROGENASE-RELATED"/>
    <property type="match status" value="1"/>
</dbReference>
<dbReference type="GO" id="GO:0005737">
    <property type="term" value="C:cytoplasm"/>
    <property type="evidence" value="ECO:0007669"/>
    <property type="project" value="TreeGrafter"/>
</dbReference>
<evidence type="ECO:0000259" key="1">
    <source>
        <dbReference type="Pfam" id="PF01266"/>
    </source>
</evidence>
<dbReference type="Pfam" id="PF01266">
    <property type="entry name" value="DAO"/>
    <property type="match status" value="1"/>
</dbReference>
<dbReference type="Gene3D" id="3.50.50.60">
    <property type="entry name" value="FAD/NAD(P)-binding domain"/>
    <property type="match status" value="1"/>
</dbReference>
<dbReference type="OrthoDB" id="429143at2759"/>
<sequence>MSTFPQTWISTTSHWQGTNRGPTSLWLHNSKAELPSSADVVIVGAGMAGSALSYFLTRPGAYGEGKKVVCVEAKDVASGASGRNGGHVGPKTYFKWDLLQQPYPLGNGCSKDESTRVMQNERDNLDLVEQIVNKEKLDVDFWKGELIETHHSKEQTELSKKQYAAWLEARAAIGITQPHDTKFIDDPTEAEKLSRFKDVTSIHVRPGGSVHSHKLATALMRLAIESTASDFGFYSWTPVSGFPTETADGRWTLSTSKGGITAKEIIFCTNAHTANFFPKDDPLHTHIQPFRGQCALITPPKTYSGAQALKHTYNMKDEAYLVTTPMGGIVLGGGLSALIREGKCKPEDSFGQIDDSGESVDPNITEYLNRYMPENFVDWGPEGYGEGLTRTWTGILSTVKDWLPLVGQVPGKKGVSLVAGFAGHGMSRIFAVARGCADTMKTGVWDETLLPRSFELTAERLQRTLDAQAEFEAKYGPDAKVVHGEIVPGSGSKVAAPKINGDKVSGHAPAKANGHGLVHSLGEKVEAVTIQA</sequence>
<comment type="caution">
    <text evidence="2">The sequence shown here is derived from an EMBL/GenBank/DDBJ whole genome shotgun (WGS) entry which is preliminary data.</text>
</comment>
<dbReference type="InterPro" id="IPR036188">
    <property type="entry name" value="FAD/NAD-bd_sf"/>
</dbReference>
<organism evidence="2 3">
    <name type="scientific">Saitozyma podzolica</name>
    <dbReference type="NCBI Taxonomy" id="1890683"/>
    <lineage>
        <taxon>Eukaryota</taxon>
        <taxon>Fungi</taxon>
        <taxon>Dikarya</taxon>
        <taxon>Basidiomycota</taxon>
        <taxon>Agaricomycotina</taxon>
        <taxon>Tremellomycetes</taxon>
        <taxon>Tremellales</taxon>
        <taxon>Trimorphomycetaceae</taxon>
        <taxon>Saitozyma</taxon>
    </lineage>
</organism>
<dbReference type="Proteomes" id="UP000279259">
    <property type="component" value="Unassembled WGS sequence"/>
</dbReference>
<accession>A0A427YWQ3</accession>
<protein>
    <recommendedName>
        <fullName evidence="1">FAD dependent oxidoreductase domain-containing protein</fullName>
    </recommendedName>
</protein>
<dbReference type="AlphaFoldDB" id="A0A427YWQ3"/>